<gene>
    <name evidence="1" type="ORF">PLICRDRAFT_32007</name>
</gene>
<reference evidence="1 2" key="1">
    <citation type="submission" date="2014-06" db="EMBL/GenBank/DDBJ databases">
        <title>Evolutionary Origins and Diversification of the Mycorrhizal Mutualists.</title>
        <authorList>
            <consortium name="DOE Joint Genome Institute"/>
            <consortium name="Mycorrhizal Genomics Consortium"/>
            <person name="Kohler A."/>
            <person name="Kuo A."/>
            <person name="Nagy L.G."/>
            <person name="Floudas D."/>
            <person name="Copeland A."/>
            <person name="Barry K.W."/>
            <person name="Cichocki N."/>
            <person name="Veneault-Fourrey C."/>
            <person name="LaButti K."/>
            <person name="Lindquist E.A."/>
            <person name="Lipzen A."/>
            <person name="Lundell T."/>
            <person name="Morin E."/>
            <person name="Murat C."/>
            <person name="Riley R."/>
            <person name="Ohm R."/>
            <person name="Sun H."/>
            <person name="Tunlid A."/>
            <person name="Henrissat B."/>
            <person name="Grigoriev I.V."/>
            <person name="Hibbett D.S."/>
            <person name="Martin F."/>
        </authorList>
    </citation>
    <scope>NUCLEOTIDE SEQUENCE [LARGE SCALE GENOMIC DNA]</scope>
    <source>
        <strain evidence="1 2">FD-325 SS-3</strain>
    </source>
</reference>
<dbReference type="EMBL" id="KN832568">
    <property type="protein sequence ID" value="KII85270.1"/>
    <property type="molecule type" value="Genomic_DNA"/>
</dbReference>
<dbReference type="Proteomes" id="UP000053263">
    <property type="component" value="Unassembled WGS sequence"/>
</dbReference>
<dbReference type="HOGENOM" id="CLU_1305313_0_0_1"/>
<sequence length="211" mass="23945">MNPQGLTSNHQIPLGATEHFIIDKPLEYDCNVLVIEMKLRTIDGSPASAMDLINVDNIVFLGYYRTARTKGVWPCKMYPFETDLRQESRGVRSDWQVVGFHPGCRQIARDRGDYGMQPMLELVISDAEFERTFHLVELGVPGYIELLKFRRKVHAARTEFSKASLILEKGRLPEVDYKGPSDPNRSVEFFPNVATAVAVVELIVANIFEVE</sequence>
<name>A0A0C9SYV2_PLICR</name>
<proteinExistence type="predicted"/>
<protein>
    <submittedName>
        <fullName evidence="1">Uncharacterized protein</fullName>
    </submittedName>
</protein>
<organism evidence="1 2">
    <name type="scientific">Plicaturopsis crispa FD-325 SS-3</name>
    <dbReference type="NCBI Taxonomy" id="944288"/>
    <lineage>
        <taxon>Eukaryota</taxon>
        <taxon>Fungi</taxon>
        <taxon>Dikarya</taxon>
        <taxon>Basidiomycota</taxon>
        <taxon>Agaricomycotina</taxon>
        <taxon>Agaricomycetes</taxon>
        <taxon>Agaricomycetidae</taxon>
        <taxon>Amylocorticiales</taxon>
        <taxon>Amylocorticiaceae</taxon>
        <taxon>Plicatura</taxon>
        <taxon>Plicaturopsis crispa</taxon>
    </lineage>
</organism>
<keyword evidence="2" id="KW-1185">Reference proteome</keyword>
<accession>A0A0C9SYV2</accession>
<dbReference type="AlphaFoldDB" id="A0A0C9SYV2"/>
<evidence type="ECO:0000313" key="2">
    <source>
        <dbReference type="Proteomes" id="UP000053263"/>
    </source>
</evidence>
<evidence type="ECO:0000313" key="1">
    <source>
        <dbReference type="EMBL" id="KII85270.1"/>
    </source>
</evidence>